<dbReference type="GO" id="GO:0006635">
    <property type="term" value="P:fatty acid beta-oxidation"/>
    <property type="evidence" value="ECO:0007669"/>
    <property type="project" value="TreeGrafter"/>
</dbReference>
<evidence type="ECO:0000256" key="1">
    <source>
        <dbReference type="ARBA" id="ARBA00005254"/>
    </source>
</evidence>
<dbReference type="SUPFAM" id="SSF52096">
    <property type="entry name" value="ClpP/crotonase"/>
    <property type="match status" value="1"/>
</dbReference>
<dbReference type="InterPro" id="IPR014748">
    <property type="entry name" value="Enoyl-CoA_hydra_C"/>
</dbReference>
<dbReference type="InterPro" id="IPR001753">
    <property type="entry name" value="Enoyl-CoA_hydra/iso"/>
</dbReference>
<accession>A0A381N5W7</accession>
<gene>
    <name evidence="3" type="ORF">METZ01_LOCUS2703</name>
</gene>
<dbReference type="PROSITE" id="PS00166">
    <property type="entry name" value="ENOYL_COA_HYDRATASE"/>
    <property type="match status" value="1"/>
</dbReference>
<evidence type="ECO:0000313" key="3">
    <source>
        <dbReference type="EMBL" id="SUZ49849.1"/>
    </source>
</evidence>
<dbReference type="FunFam" id="1.10.12.10:FF:000001">
    <property type="entry name" value="Probable enoyl-CoA hydratase, mitochondrial"/>
    <property type="match status" value="1"/>
</dbReference>
<dbReference type="PANTHER" id="PTHR11941">
    <property type="entry name" value="ENOYL-COA HYDRATASE-RELATED"/>
    <property type="match status" value="1"/>
</dbReference>
<evidence type="ECO:0000256" key="2">
    <source>
        <dbReference type="ARBA" id="ARBA00023239"/>
    </source>
</evidence>
<dbReference type="Gene3D" id="1.10.12.10">
    <property type="entry name" value="Lyase 2-enoyl-coa Hydratase, Chain A, domain 2"/>
    <property type="match status" value="1"/>
</dbReference>
<comment type="similarity">
    <text evidence="1">Belongs to the enoyl-CoA hydratase/isomerase family.</text>
</comment>
<organism evidence="3">
    <name type="scientific">marine metagenome</name>
    <dbReference type="NCBI Taxonomy" id="408172"/>
    <lineage>
        <taxon>unclassified sequences</taxon>
        <taxon>metagenomes</taxon>
        <taxon>ecological metagenomes</taxon>
    </lineage>
</organism>
<reference evidence="3" key="1">
    <citation type="submission" date="2018-05" db="EMBL/GenBank/DDBJ databases">
        <authorList>
            <person name="Lanie J.A."/>
            <person name="Ng W.-L."/>
            <person name="Kazmierczak K.M."/>
            <person name="Andrzejewski T.M."/>
            <person name="Davidsen T.M."/>
            <person name="Wayne K.J."/>
            <person name="Tettelin H."/>
            <person name="Glass J.I."/>
            <person name="Rusch D."/>
            <person name="Podicherti R."/>
            <person name="Tsui H.-C.T."/>
            <person name="Winkler M.E."/>
        </authorList>
    </citation>
    <scope>NUCLEOTIDE SEQUENCE</scope>
</reference>
<keyword evidence="2" id="KW-0456">Lyase</keyword>
<dbReference type="EMBL" id="UINC01000139">
    <property type="protein sequence ID" value="SUZ49849.1"/>
    <property type="molecule type" value="Genomic_DNA"/>
</dbReference>
<dbReference type="CDD" id="cd06558">
    <property type="entry name" value="crotonase-like"/>
    <property type="match status" value="1"/>
</dbReference>
<sequence length="256" mass="27700">MILVEIKNDICTLTINRPEQYNALNIDVLKELELKLNWILDETSVRVVIITGKGEKAFIAGADIHAMNKMDEKEAESFSNYGQKLTLKIEEFKIPVIAAINGFALGGGCEFAMACHIRYASENAVFGQPEVGLGLIAGFGGTQRLPHLVGKGMAMEILLGARNITADEACRIGLVNKVVSLSELIPTVEKLAISIIKNAPIAIAATINSVNSSSKTNLIQGLACEQKEFSKLFTSKDTKEGLSAFVEKRSPNFTGE</sequence>
<dbReference type="Pfam" id="PF00378">
    <property type="entry name" value="ECH_1"/>
    <property type="match status" value="1"/>
</dbReference>
<dbReference type="PANTHER" id="PTHR11941:SF54">
    <property type="entry name" value="ENOYL-COA HYDRATASE, MITOCHONDRIAL"/>
    <property type="match status" value="1"/>
</dbReference>
<protein>
    <recommendedName>
        <fullName evidence="4">Enoyl-CoA hydratase</fullName>
    </recommendedName>
</protein>
<dbReference type="AlphaFoldDB" id="A0A381N5W7"/>
<proteinExistence type="inferred from homology"/>
<dbReference type="InterPro" id="IPR029045">
    <property type="entry name" value="ClpP/crotonase-like_dom_sf"/>
</dbReference>
<dbReference type="GO" id="GO:0016836">
    <property type="term" value="F:hydro-lyase activity"/>
    <property type="evidence" value="ECO:0007669"/>
    <property type="project" value="UniProtKB-ARBA"/>
</dbReference>
<evidence type="ECO:0008006" key="4">
    <source>
        <dbReference type="Google" id="ProtNLM"/>
    </source>
</evidence>
<name>A0A381N5W7_9ZZZZ</name>
<dbReference type="FunFam" id="3.90.226.10:FF:000009">
    <property type="entry name" value="Carnitinyl-CoA dehydratase"/>
    <property type="match status" value="1"/>
</dbReference>
<dbReference type="Gene3D" id="3.90.226.10">
    <property type="entry name" value="2-enoyl-CoA Hydratase, Chain A, domain 1"/>
    <property type="match status" value="1"/>
</dbReference>
<dbReference type="InterPro" id="IPR018376">
    <property type="entry name" value="Enoyl-CoA_hyd/isom_CS"/>
</dbReference>